<dbReference type="AlphaFoldDB" id="A0A9P3PTD2"/>
<dbReference type="Proteomes" id="UP001063166">
    <property type="component" value="Unassembled WGS sequence"/>
</dbReference>
<name>A0A9P3PTD2_LYOSH</name>
<accession>A0A9P3PTD2</accession>
<comment type="caution">
    <text evidence="2">The sequence shown here is derived from an EMBL/GenBank/DDBJ whole genome shotgun (WGS) entry which is preliminary data.</text>
</comment>
<evidence type="ECO:0000313" key="2">
    <source>
        <dbReference type="EMBL" id="GLB41683.1"/>
    </source>
</evidence>
<protein>
    <submittedName>
        <fullName evidence="2">Uncharacterized protein</fullName>
    </submittedName>
</protein>
<gene>
    <name evidence="2" type="ORF">LshimejAT787_1002830</name>
</gene>
<dbReference type="EMBL" id="BRPK01000010">
    <property type="protein sequence ID" value="GLB41683.1"/>
    <property type="molecule type" value="Genomic_DNA"/>
</dbReference>
<sequence length="161" mass="17880">MLGPSRQRLELPFDVALDGAKSRDRRGHDFQIVPSGTGTHGVEPIPPTALVDQPTMSSNKIAHRGRPLTIQALEQFQDFDRILVVSTTCETEQNRWQQVLHTPDIPVFDGIGQHRLGPLGSAHSSAPWQRAWQSDQELTWQVNVIPRATSSADSPGHPLRK</sequence>
<reference evidence="2" key="1">
    <citation type="submission" date="2022-07" db="EMBL/GenBank/DDBJ databases">
        <title>The genome of Lyophyllum shimeji provides insight into the initial evolution of ectomycorrhizal fungal genome.</title>
        <authorList>
            <person name="Kobayashi Y."/>
            <person name="Shibata T."/>
            <person name="Hirakawa H."/>
            <person name="Shigenobu S."/>
            <person name="Nishiyama T."/>
            <person name="Yamada A."/>
            <person name="Hasebe M."/>
            <person name="Kawaguchi M."/>
        </authorList>
    </citation>
    <scope>NUCLEOTIDE SEQUENCE</scope>
    <source>
        <strain evidence="2">AT787</strain>
    </source>
</reference>
<keyword evidence="3" id="KW-1185">Reference proteome</keyword>
<organism evidence="2 3">
    <name type="scientific">Lyophyllum shimeji</name>
    <name type="common">Hon-shimeji</name>
    <name type="synonym">Tricholoma shimeji</name>
    <dbReference type="NCBI Taxonomy" id="47721"/>
    <lineage>
        <taxon>Eukaryota</taxon>
        <taxon>Fungi</taxon>
        <taxon>Dikarya</taxon>
        <taxon>Basidiomycota</taxon>
        <taxon>Agaricomycotina</taxon>
        <taxon>Agaricomycetes</taxon>
        <taxon>Agaricomycetidae</taxon>
        <taxon>Agaricales</taxon>
        <taxon>Tricholomatineae</taxon>
        <taxon>Lyophyllaceae</taxon>
        <taxon>Lyophyllum</taxon>
    </lineage>
</organism>
<proteinExistence type="predicted"/>
<feature type="region of interest" description="Disordered" evidence="1">
    <location>
        <begin position="25"/>
        <end position="45"/>
    </location>
</feature>
<evidence type="ECO:0000256" key="1">
    <source>
        <dbReference type="SAM" id="MobiDB-lite"/>
    </source>
</evidence>
<evidence type="ECO:0000313" key="3">
    <source>
        <dbReference type="Proteomes" id="UP001063166"/>
    </source>
</evidence>